<dbReference type="Pfam" id="PF00480">
    <property type="entry name" value="ROK"/>
    <property type="match status" value="1"/>
</dbReference>
<dbReference type="InterPro" id="IPR000600">
    <property type="entry name" value="ROK"/>
</dbReference>
<organism evidence="3 4">
    <name type="scientific">Nonomuraea mangrovi</name>
    <dbReference type="NCBI Taxonomy" id="2316207"/>
    <lineage>
        <taxon>Bacteria</taxon>
        <taxon>Bacillati</taxon>
        <taxon>Actinomycetota</taxon>
        <taxon>Actinomycetes</taxon>
        <taxon>Streptosporangiales</taxon>
        <taxon>Streptosporangiaceae</taxon>
        <taxon>Nonomuraea</taxon>
    </lineage>
</organism>
<dbReference type="CDD" id="cd23763">
    <property type="entry name" value="ASKHA_ATPase_ROK"/>
    <property type="match status" value="1"/>
</dbReference>
<proteinExistence type="inferred from homology"/>
<dbReference type="EMBL" id="JBHUFV010000050">
    <property type="protein sequence ID" value="MFD1936309.1"/>
    <property type="molecule type" value="Genomic_DNA"/>
</dbReference>
<evidence type="ECO:0000313" key="4">
    <source>
        <dbReference type="Proteomes" id="UP001597368"/>
    </source>
</evidence>
<sequence length="288" mass="28451">MRYVGVDVGGTLLRVLVESDGVRGAVARHTVPRSYDELVGLVAELAGPGAHTVGVGLPGTSAGGSPVFVPALPWLQGRPLADDLAERLGAPVRLGLDGHLTLLAESVEGAAKGRRSAVLVAVGTGIGGALLVDGRIWRGAHGSAGSWGWLPAGSDTGPDTGGPDTGGPDTGGFDTGGFEGAASGAALGGRGPELVAAARAGRMPPELDAYARRLARGIAALASTLDPEVVVVGGGMADAMDVLGPMLAVHIERLASPDGRRVPVVAAGLGSSAGAVGALLAARIGEDW</sequence>
<comment type="similarity">
    <text evidence="1">Belongs to the ROK (NagC/XylR) family.</text>
</comment>
<protein>
    <submittedName>
        <fullName evidence="3">ROK family protein</fullName>
    </submittedName>
</protein>
<dbReference type="Proteomes" id="UP001597368">
    <property type="component" value="Unassembled WGS sequence"/>
</dbReference>
<feature type="region of interest" description="Disordered" evidence="2">
    <location>
        <begin position="147"/>
        <end position="178"/>
    </location>
</feature>
<keyword evidence="4" id="KW-1185">Reference proteome</keyword>
<gene>
    <name evidence="3" type="ORF">ACFSKW_33040</name>
</gene>
<dbReference type="SUPFAM" id="SSF53067">
    <property type="entry name" value="Actin-like ATPase domain"/>
    <property type="match status" value="1"/>
</dbReference>
<dbReference type="Gene3D" id="3.30.420.40">
    <property type="match status" value="2"/>
</dbReference>
<comment type="caution">
    <text evidence="3">The sequence shown here is derived from an EMBL/GenBank/DDBJ whole genome shotgun (WGS) entry which is preliminary data.</text>
</comment>
<accession>A0ABW4T516</accession>
<evidence type="ECO:0000313" key="3">
    <source>
        <dbReference type="EMBL" id="MFD1936309.1"/>
    </source>
</evidence>
<dbReference type="PANTHER" id="PTHR18964:SF149">
    <property type="entry name" value="BIFUNCTIONAL UDP-N-ACETYLGLUCOSAMINE 2-EPIMERASE_N-ACETYLMANNOSAMINE KINASE"/>
    <property type="match status" value="1"/>
</dbReference>
<dbReference type="InterPro" id="IPR043129">
    <property type="entry name" value="ATPase_NBD"/>
</dbReference>
<reference evidence="4" key="1">
    <citation type="journal article" date="2019" name="Int. J. Syst. Evol. Microbiol.">
        <title>The Global Catalogue of Microorganisms (GCM) 10K type strain sequencing project: providing services to taxonomists for standard genome sequencing and annotation.</title>
        <authorList>
            <consortium name="The Broad Institute Genomics Platform"/>
            <consortium name="The Broad Institute Genome Sequencing Center for Infectious Disease"/>
            <person name="Wu L."/>
            <person name="Ma J."/>
        </authorList>
    </citation>
    <scope>NUCLEOTIDE SEQUENCE [LARGE SCALE GENOMIC DNA]</scope>
    <source>
        <strain evidence="4">ICMP 6774ER</strain>
    </source>
</reference>
<name>A0ABW4T516_9ACTN</name>
<dbReference type="RefSeq" id="WP_379576470.1">
    <property type="nucleotide sequence ID" value="NZ_JBHUFV010000050.1"/>
</dbReference>
<dbReference type="PANTHER" id="PTHR18964">
    <property type="entry name" value="ROK (REPRESSOR, ORF, KINASE) FAMILY"/>
    <property type="match status" value="1"/>
</dbReference>
<feature type="compositionally biased region" description="Gly residues" evidence="2">
    <location>
        <begin position="159"/>
        <end position="178"/>
    </location>
</feature>
<evidence type="ECO:0000256" key="2">
    <source>
        <dbReference type="SAM" id="MobiDB-lite"/>
    </source>
</evidence>
<evidence type="ECO:0000256" key="1">
    <source>
        <dbReference type="ARBA" id="ARBA00006479"/>
    </source>
</evidence>